<dbReference type="InterPro" id="IPR004740">
    <property type="entry name" value="Nuc_H_symport"/>
</dbReference>
<organism evidence="9 10">
    <name type="scientific">Candidatus Acidiferrum panamense</name>
    <dbReference type="NCBI Taxonomy" id="2741543"/>
    <lineage>
        <taxon>Bacteria</taxon>
        <taxon>Pseudomonadati</taxon>
        <taxon>Acidobacteriota</taxon>
        <taxon>Terriglobia</taxon>
        <taxon>Candidatus Acidiferrales</taxon>
        <taxon>Candidatus Acidiferrum</taxon>
    </lineage>
</organism>
<feature type="transmembrane region" description="Helical" evidence="7">
    <location>
        <begin position="317"/>
        <end position="338"/>
    </location>
</feature>
<evidence type="ECO:0000256" key="1">
    <source>
        <dbReference type="ARBA" id="ARBA00004651"/>
    </source>
</evidence>
<keyword evidence="3" id="KW-1003">Cell membrane</keyword>
<dbReference type="Pfam" id="PF03825">
    <property type="entry name" value="Nuc_H_symport"/>
    <property type="match status" value="1"/>
</dbReference>
<dbReference type="CDD" id="cd06177">
    <property type="entry name" value="MFS_NHS"/>
    <property type="match status" value="1"/>
</dbReference>
<evidence type="ECO:0000259" key="8">
    <source>
        <dbReference type="PROSITE" id="PS50850"/>
    </source>
</evidence>
<evidence type="ECO:0000256" key="7">
    <source>
        <dbReference type="SAM" id="Phobius"/>
    </source>
</evidence>
<feature type="transmembrane region" description="Helical" evidence="7">
    <location>
        <begin position="114"/>
        <end position="133"/>
    </location>
</feature>
<evidence type="ECO:0000256" key="5">
    <source>
        <dbReference type="ARBA" id="ARBA00022989"/>
    </source>
</evidence>
<feature type="transmembrane region" description="Helical" evidence="7">
    <location>
        <begin position="252"/>
        <end position="271"/>
    </location>
</feature>
<feature type="transmembrane region" description="Helical" evidence="7">
    <location>
        <begin position="277"/>
        <end position="296"/>
    </location>
</feature>
<evidence type="ECO:0000256" key="4">
    <source>
        <dbReference type="ARBA" id="ARBA00022692"/>
    </source>
</evidence>
<evidence type="ECO:0000313" key="10">
    <source>
        <dbReference type="Proteomes" id="UP000567293"/>
    </source>
</evidence>
<feature type="transmembrane region" description="Helical" evidence="7">
    <location>
        <begin position="55"/>
        <end position="73"/>
    </location>
</feature>
<keyword evidence="6 7" id="KW-0472">Membrane</keyword>
<dbReference type="Proteomes" id="UP000567293">
    <property type="component" value="Unassembled WGS sequence"/>
</dbReference>
<name>A0A7V8NR90_9BACT</name>
<evidence type="ECO:0000256" key="2">
    <source>
        <dbReference type="ARBA" id="ARBA00022448"/>
    </source>
</evidence>
<feature type="transmembrane region" description="Helical" evidence="7">
    <location>
        <begin position="228"/>
        <end position="245"/>
    </location>
</feature>
<keyword evidence="10" id="KW-1185">Reference proteome</keyword>
<dbReference type="SUPFAM" id="SSF103473">
    <property type="entry name" value="MFS general substrate transporter"/>
    <property type="match status" value="1"/>
</dbReference>
<dbReference type="PANTHER" id="PTHR23522">
    <property type="entry name" value="BLL5896 PROTEIN"/>
    <property type="match status" value="1"/>
</dbReference>
<evidence type="ECO:0000256" key="3">
    <source>
        <dbReference type="ARBA" id="ARBA00022475"/>
    </source>
</evidence>
<feature type="transmembrane region" description="Helical" evidence="7">
    <location>
        <begin position="20"/>
        <end position="43"/>
    </location>
</feature>
<comment type="caution">
    <text evidence="9">The sequence shown here is derived from an EMBL/GenBank/DDBJ whole genome shotgun (WGS) entry which is preliminary data.</text>
</comment>
<keyword evidence="2" id="KW-0813">Transport</keyword>
<gene>
    <name evidence="9" type="ORF">HRJ53_13415</name>
</gene>
<feature type="transmembrane region" description="Helical" evidence="7">
    <location>
        <begin position="358"/>
        <end position="376"/>
    </location>
</feature>
<feature type="transmembrane region" description="Helical" evidence="7">
    <location>
        <begin position="139"/>
        <end position="157"/>
    </location>
</feature>
<dbReference type="GO" id="GO:0005886">
    <property type="term" value="C:plasma membrane"/>
    <property type="evidence" value="ECO:0007669"/>
    <property type="project" value="UniProtKB-SubCell"/>
</dbReference>
<dbReference type="EMBL" id="JACDQQ010001301">
    <property type="protein sequence ID" value="MBA0085991.1"/>
    <property type="molecule type" value="Genomic_DNA"/>
</dbReference>
<keyword evidence="5 7" id="KW-1133">Transmembrane helix</keyword>
<dbReference type="GO" id="GO:0015212">
    <property type="term" value="F:cytidine transmembrane transporter activity"/>
    <property type="evidence" value="ECO:0007669"/>
    <property type="project" value="TreeGrafter"/>
</dbReference>
<dbReference type="PANTHER" id="PTHR23522:SF4">
    <property type="entry name" value="NUCLEOSIDE PERMEASE NUPG-RELATED"/>
    <property type="match status" value="1"/>
</dbReference>
<accession>A0A7V8NR90</accession>
<sequence>IWGAWYVTLGTWLGQQLHFSGAQIGVAAGTTALGAAISPFLVGLMADQLFANQRLLAALHGIGAVLLWVASTQKAFGPMYAVLLVYSLCYMPTMALTNALAFRQMKDPKQDFGSIRVLGTAGWIVAGLLIGFLRVEPTAIPIRIAGAASVLMAIYSLTLPHTPPLRSAHGFKLSNIFPPEAFTLFKDRNFSVFVLASFLICIPLQFYYTFTNPFLNEIGMQNAAGKMTMGQMSELLFMVTLPWFFRRVGVKYTLILGMFAWVVRYICFGTGNTGSLAPLLYLGIVLHGICYDFFFVTGQVYVDQKAPPALRAVAQGLIYFITYGIGMFVGSWICGGIVDRYAKSLASGGVFHDWRSIWMVPAIASAVVLLFFWVGFRREERPPQQPAPVAEATVSR</sequence>
<keyword evidence="4 7" id="KW-0812">Transmembrane</keyword>
<reference evidence="9" key="1">
    <citation type="submission" date="2020-06" db="EMBL/GenBank/DDBJ databases">
        <title>Legume-microbial interactions unlock mineral nutrients during tropical forest succession.</title>
        <authorList>
            <person name="Epihov D.Z."/>
        </authorList>
    </citation>
    <scope>NUCLEOTIDE SEQUENCE [LARGE SCALE GENOMIC DNA]</scope>
    <source>
        <strain evidence="9">Pan2503</strain>
    </source>
</reference>
<dbReference type="PROSITE" id="PS50850">
    <property type="entry name" value="MFS"/>
    <property type="match status" value="1"/>
</dbReference>
<dbReference type="Gene3D" id="1.20.1250.20">
    <property type="entry name" value="MFS general substrate transporter like domains"/>
    <property type="match status" value="2"/>
</dbReference>
<feature type="transmembrane region" description="Helical" evidence="7">
    <location>
        <begin position="79"/>
        <end position="102"/>
    </location>
</feature>
<feature type="domain" description="Major facilitator superfamily (MFS) profile" evidence="8">
    <location>
        <begin position="142"/>
        <end position="396"/>
    </location>
</feature>
<dbReference type="GO" id="GO:0015213">
    <property type="term" value="F:uridine transmembrane transporter activity"/>
    <property type="evidence" value="ECO:0007669"/>
    <property type="project" value="TreeGrafter"/>
</dbReference>
<dbReference type="AlphaFoldDB" id="A0A7V8NR90"/>
<proteinExistence type="predicted"/>
<protein>
    <submittedName>
        <fullName evidence="9">Nucleoside permease</fullName>
    </submittedName>
</protein>
<comment type="subcellular location">
    <subcellularLocation>
        <location evidence="1">Cell membrane</location>
        <topology evidence="1">Multi-pass membrane protein</topology>
    </subcellularLocation>
</comment>
<evidence type="ECO:0000313" key="9">
    <source>
        <dbReference type="EMBL" id="MBA0085991.1"/>
    </source>
</evidence>
<dbReference type="InterPro" id="IPR020846">
    <property type="entry name" value="MFS_dom"/>
</dbReference>
<feature type="non-terminal residue" evidence="9">
    <location>
        <position position="1"/>
    </location>
</feature>
<evidence type="ECO:0000256" key="6">
    <source>
        <dbReference type="ARBA" id="ARBA00023136"/>
    </source>
</evidence>
<dbReference type="InterPro" id="IPR036259">
    <property type="entry name" value="MFS_trans_sf"/>
</dbReference>
<feature type="transmembrane region" description="Helical" evidence="7">
    <location>
        <begin position="190"/>
        <end position="208"/>
    </location>
</feature>